<gene>
    <name evidence="2" type="ORF">GFC01_00390</name>
</gene>
<dbReference type="Proteomes" id="UP000441717">
    <property type="component" value="Unassembled WGS sequence"/>
</dbReference>
<dbReference type="EMBL" id="WHYR01000001">
    <property type="protein sequence ID" value="MQL50761.1"/>
    <property type="molecule type" value="Genomic_DNA"/>
</dbReference>
<evidence type="ECO:0000313" key="2">
    <source>
        <dbReference type="EMBL" id="MQL50761.1"/>
    </source>
</evidence>
<accession>A0A6N7ILD8</accession>
<comment type="caution">
    <text evidence="2">The sequence shown here is derived from an EMBL/GenBank/DDBJ whole genome shotgun (WGS) entry which is preliminary data.</text>
</comment>
<proteinExistence type="predicted"/>
<dbReference type="AlphaFoldDB" id="A0A6N7ILD8"/>
<sequence length="79" mass="8059">MQVEVRVFGGLEKFIPGARFGQSIPVECPGGSTAGQLVDTLGIPGSLVFTILVNGRHAGMDAVLHPGDRVSLFPAVGGG</sequence>
<dbReference type="Gene3D" id="3.10.20.30">
    <property type="match status" value="1"/>
</dbReference>
<protein>
    <submittedName>
        <fullName evidence="2">MoaD/ThiS family protein</fullName>
    </submittedName>
</protein>
<dbReference type="CDD" id="cd17040">
    <property type="entry name" value="Ubl_MoaD_like"/>
    <property type="match status" value="1"/>
</dbReference>
<keyword evidence="3" id="KW-1185">Reference proteome</keyword>
<dbReference type="InterPro" id="IPR027798">
    <property type="entry name" value="Ub_Mut7C"/>
</dbReference>
<organism evidence="2 3">
    <name type="scientific">Desulfofundulus thermobenzoicus</name>
    <dbReference type="NCBI Taxonomy" id="29376"/>
    <lineage>
        <taxon>Bacteria</taxon>
        <taxon>Bacillati</taxon>
        <taxon>Bacillota</taxon>
        <taxon>Clostridia</taxon>
        <taxon>Eubacteriales</taxon>
        <taxon>Peptococcaceae</taxon>
        <taxon>Desulfofundulus</taxon>
    </lineage>
</organism>
<feature type="domain" description="Ubiquitin Mut7-C" evidence="1">
    <location>
        <begin position="2"/>
        <end position="75"/>
    </location>
</feature>
<evidence type="ECO:0000259" key="1">
    <source>
        <dbReference type="Pfam" id="PF14451"/>
    </source>
</evidence>
<name>A0A6N7ILD8_9FIRM</name>
<dbReference type="SUPFAM" id="SSF54285">
    <property type="entry name" value="MoaD/ThiS"/>
    <property type="match status" value="1"/>
</dbReference>
<reference evidence="2 3" key="1">
    <citation type="submission" date="2019-10" db="EMBL/GenBank/DDBJ databases">
        <title>Comparative genomics of sulfur disproportionating microorganisms.</title>
        <authorList>
            <person name="Ward L.M."/>
            <person name="Bertran E."/>
            <person name="Johnston D."/>
        </authorList>
    </citation>
    <scope>NUCLEOTIDE SEQUENCE [LARGE SCALE GENOMIC DNA]</scope>
    <source>
        <strain evidence="2 3">DSM 14055</strain>
    </source>
</reference>
<dbReference type="InterPro" id="IPR016155">
    <property type="entry name" value="Mopterin_synth/thiamin_S_b"/>
</dbReference>
<dbReference type="Pfam" id="PF14451">
    <property type="entry name" value="Ub-Mut7C"/>
    <property type="match status" value="1"/>
</dbReference>
<dbReference type="InterPro" id="IPR012675">
    <property type="entry name" value="Beta-grasp_dom_sf"/>
</dbReference>
<evidence type="ECO:0000313" key="3">
    <source>
        <dbReference type="Proteomes" id="UP000441717"/>
    </source>
</evidence>
<dbReference type="OrthoDB" id="9801945at2"/>